<dbReference type="AlphaFoldDB" id="E6X8Q2"/>
<reference evidence="2 3" key="1">
    <citation type="journal article" date="2010" name="Stand. Genomic Sci.">
        <title>Complete genome sequence of Cellulophaga algicola type strain (IC166).</title>
        <authorList>
            <person name="Abt B."/>
            <person name="Lu M."/>
            <person name="Misra M."/>
            <person name="Han C."/>
            <person name="Nolan M."/>
            <person name="Lucas S."/>
            <person name="Hammon N."/>
            <person name="Deshpande S."/>
            <person name="Cheng J.F."/>
            <person name="Tapia R."/>
            <person name="Goodwin L."/>
            <person name="Pitluck S."/>
            <person name="Liolios K."/>
            <person name="Pagani I."/>
            <person name="Ivanova N."/>
            <person name="Mavromatis K."/>
            <person name="Ovchinikova G."/>
            <person name="Pati A."/>
            <person name="Chen A."/>
            <person name="Palaniappan K."/>
            <person name="Land M."/>
            <person name="Hauser L."/>
            <person name="Chang Y.J."/>
            <person name="Jeffries C.D."/>
            <person name="Detter J.C."/>
            <person name="Brambilla E."/>
            <person name="Rohde M."/>
            <person name="Tindall B.J."/>
            <person name="Goker M."/>
            <person name="Woyke T."/>
            <person name="Bristow J."/>
            <person name="Eisen J.A."/>
            <person name="Markowitz V."/>
            <person name="Hugenholtz P."/>
            <person name="Kyrpides N.C."/>
            <person name="Klenk H.P."/>
            <person name="Lapidus A."/>
        </authorList>
    </citation>
    <scope>NUCLEOTIDE SEQUENCE [LARGE SCALE GENOMIC DNA]</scope>
    <source>
        <strain evidence="3">DSM 14237 / IC166 / ACAM 630</strain>
    </source>
</reference>
<organism evidence="2 3">
    <name type="scientific">Cellulophaga algicola (strain DSM 14237 / IC166 / ACAM 630)</name>
    <dbReference type="NCBI Taxonomy" id="688270"/>
    <lineage>
        <taxon>Bacteria</taxon>
        <taxon>Pseudomonadati</taxon>
        <taxon>Bacteroidota</taxon>
        <taxon>Flavobacteriia</taxon>
        <taxon>Flavobacteriales</taxon>
        <taxon>Flavobacteriaceae</taxon>
        <taxon>Cellulophaga</taxon>
    </lineage>
</organism>
<accession>E6X8Q2</accession>
<keyword evidence="1" id="KW-0175">Coiled coil</keyword>
<dbReference type="STRING" id="688270.Celal_1333"/>
<dbReference type="HOGENOM" id="CLU_587536_0_0_10"/>
<sequence>MKKFLKITLSLLVLAVAGYFVYVQYQKSASLKYRIHEDAESVIKIGLHDLQKTILIDAFSAPMFYWDHIDFSSTPKDKNDKQRIKKGINLKPYSLVFYTMKNVKNTLFTTLPINDVEAFNVYAEKYLADRNCTIIEKEYKYALDEKTKLIYAWNDTNLSIAYAPKKAFELCKTVFDDVLLNKKLLSETDHPYIQILKEADDHITYLKGKSQVSLNFYAGKAYVTGIMYTDTPDKFNTSIQYSDIPDASLQLYLDANFSSTENKASTAEFLSDFSFFEKNNIDMETLVKKTTGVLSLAVKGTTMQTDSIVTYEYDDNFNKVATVAVQEKEAPLLYLSMASDTTLKNYFKEQGAIENGILKALPMYSFYENDTTSLMSFATQKGAVINPLKTGSYFFSLSANFKSLQEDLKIPKADKLAALLKTIRINAQQLEGNKIVLEGNLTAENNEINIISQLYFGLQELDSIP</sequence>
<feature type="coiled-coil region" evidence="1">
    <location>
        <begin position="413"/>
        <end position="447"/>
    </location>
</feature>
<dbReference type="OrthoDB" id="637901at2"/>
<evidence type="ECO:0000256" key="1">
    <source>
        <dbReference type="SAM" id="Coils"/>
    </source>
</evidence>
<evidence type="ECO:0000313" key="2">
    <source>
        <dbReference type="EMBL" id="ADV48647.1"/>
    </source>
</evidence>
<dbReference type="Proteomes" id="UP000008634">
    <property type="component" value="Chromosome"/>
</dbReference>
<dbReference type="eggNOG" id="ENOG5032S90">
    <property type="taxonomic scope" value="Bacteria"/>
</dbReference>
<dbReference type="RefSeq" id="WP_013550130.1">
    <property type="nucleotide sequence ID" value="NC_014934.1"/>
</dbReference>
<gene>
    <name evidence="2" type="ordered locus">Celal_1333</name>
</gene>
<keyword evidence="3" id="KW-1185">Reference proteome</keyword>
<name>E6X8Q2_CELAD</name>
<evidence type="ECO:0000313" key="3">
    <source>
        <dbReference type="Proteomes" id="UP000008634"/>
    </source>
</evidence>
<protein>
    <submittedName>
        <fullName evidence="2">Uncharacterized protein</fullName>
    </submittedName>
</protein>
<proteinExistence type="predicted"/>
<dbReference type="EMBL" id="CP002453">
    <property type="protein sequence ID" value="ADV48647.1"/>
    <property type="molecule type" value="Genomic_DNA"/>
</dbReference>
<dbReference type="KEGG" id="cao:Celal_1333"/>